<dbReference type="Proteomes" id="UP000365705">
    <property type="component" value="Unassembled WGS sequence"/>
</dbReference>
<dbReference type="AlphaFoldDB" id="A0A099YDJ2"/>
<keyword evidence="1" id="KW-0413">Isomerase</keyword>
<dbReference type="Pfam" id="PF01817">
    <property type="entry name" value="CM_2"/>
    <property type="match status" value="1"/>
</dbReference>
<dbReference type="PROSITE" id="PS51168">
    <property type="entry name" value="CHORISMATE_MUT_2"/>
    <property type="match status" value="1"/>
</dbReference>
<dbReference type="SMART" id="SM00830">
    <property type="entry name" value="CM_2"/>
    <property type="match status" value="1"/>
</dbReference>
<protein>
    <submittedName>
        <fullName evidence="4">T-protein</fullName>
    </submittedName>
</protein>
<evidence type="ECO:0000313" key="6">
    <source>
        <dbReference type="Proteomes" id="UP000365705"/>
    </source>
</evidence>
<dbReference type="RefSeq" id="WP_034539910.1">
    <property type="nucleotide sequence ID" value="NZ_CABFNH010000026.1"/>
</dbReference>
<dbReference type="InterPro" id="IPR002701">
    <property type="entry name" value="CM_II_prokaryot"/>
</dbReference>
<dbReference type="SUPFAM" id="SSF48600">
    <property type="entry name" value="Chorismate mutase II"/>
    <property type="match status" value="1"/>
</dbReference>
<reference evidence="3 5" key="1">
    <citation type="submission" date="2014-09" db="EMBL/GenBank/DDBJ databases">
        <title>Lactobacillus mucosae CRL573 Genome Sequencing.</title>
        <authorList>
            <person name="Bleckwedel J."/>
            <person name="Teran L.C."/>
            <person name="Bonacina J."/>
            <person name="Saavedra L."/>
            <person name="Mozzi F.B."/>
            <person name="Raya R.R."/>
        </authorList>
    </citation>
    <scope>NUCLEOTIDE SEQUENCE [LARGE SCALE GENOMIC DNA]</scope>
    <source>
        <strain evidence="3 5">CRL573</strain>
    </source>
</reference>
<feature type="domain" description="Chorismate mutase" evidence="2">
    <location>
        <begin position="1"/>
        <end position="86"/>
    </location>
</feature>
<dbReference type="Proteomes" id="UP000030001">
    <property type="component" value="Unassembled WGS sequence"/>
</dbReference>
<dbReference type="GO" id="GO:0046417">
    <property type="term" value="P:chorismate metabolic process"/>
    <property type="evidence" value="ECO:0007669"/>
    <property type="project" value="InterPro"/>
</dbReference>
<dbReference type="EMBL" id="CABFNH010000026">
    <property type="protein sequence ID" value="VTZ91897.1"/>
    <property type="molecule type" value="Genomic_DNA"/>
</dbReference>
<evidence type="ECO:0000313" key="4">
    <source>
        <dbReference type="EMBL" id="VTZ91897.1"/>
    </source>
</evidence>
<dbReference type="InterPro" id="IPR036263">
    <property type="entry name" value="Chorismate_II_sf"/>
</dbReference>
<dbReference type="InterPro" id="IPR051331">
    <property type="entry name" value="Chorismate_mutase-related"/>
</dbReference>
<evidence type="ECO:0000313" key="3">
    <source>
        <dbReference type="EMBL" id="KGL66953.1"/>
    </source>
</evidence>
<name>A0A099YDJ2_LIMMU</name>
<dbReference type="GO" id="GO:0004106">
    <property type="term" value="F:chorismate mutase activity"/>
    <property type="evidence" value="ECO:0007669"/>
    <property type="project" value="InterPro"/>
</dbReference>
<dbReference type="GO" id="GO:0009697">
    <property type="term" value="P:salicylic acid biosynthetic process"/>
    <property type="evidence" value="ECO:0007669"/>
    <property type="project" value="TreeGrafter"/>
</dbReference>
<proteinExistence type="predicted"/>
<evidence type="ECO:0000259" key="2">
    <source>
        <dbReference type="PROSITE" id="PS51168"/>
    </source>
</evidence>
<reference evidence="4 6" key="2">
    <citation type="submission" date="2019-06" db="EMBL/GenBank/DDBJ databases">
        <authorList>
            <person name="Rodrigo-Torres L."/>
            <person name="Arahal R. D."/>
            <person name="Lucena T."/>
        </authorList>
    </citation>
    <scope>NUCLEOTIDE SEQUENCE [LARGE SCALE GENOMIC DNA]</scope>
    <source>
        <strain evidence="4 6">INIA P508</strain>
    </source>
</reference>
<accession>A0A099YDJ2</accession>
<sequence length="86" mass="9911">MENPELNDLRTQINHIDEQLLQLIVQRFDVVREVGRVKQTAHLPIKDAAREQAVLNRLKAKVDNEALQPAIQAIFQTIMDEAKKLE</sequence>
<dbReference type="InterPro" id="IPR036979">
    <property type="entry name" value="CM_dom_sf"/>
</dbReference>
<organism evidence="3 5">
    <name type="scientific">Limosilactobacillus mucosae</name>
    <name type="common">Lactobacillus mucosae</name>
    <dbReference type="NCBI Taxonomy" id="97478"/>
    <lineage>
        <taxon>Bacteria</taxon>
        <taxon>Bacillati</taxon>
        <taxon>Bacillota</taxon>
        <taxon>Bacilli</taxon>
        <taxon>Lactobacillales</taxon>
        <taxon>Lactobacillaceae</taxon>
        <taxon>Limosilactobacillus</taxon>
    </lineage>
</organism>
<dbReference type="Gene3D" id="1.20.59.10">
    <property type="entry name" value="Chorismate mutase"/>
    <property type="match status" value="1"/>
</dbReference>
<evidence type="ECO:0000313" key="5">
    <source>
        <dbReference type="Proteomes" id="UP000030001"/>
    </source>
</evidence>
<evidence type="ECO:0000256" key="1">
    <source>
        <dbReference type="ARBA" id="ARBA00023235"/>
    </source>
</evidence>
<gene>
    <name evidence="4" type="primary">tyrA_1</name>
    <name evidence="4" type="ORF">LMUP508_01547</name>
    <name evidence="3" type="ORF">LX03_04700</name>
</gene>
<dbReference type="PANTHER" id="PTHR38041:SF1">
    <property type="entry name" value="CHORISMATE MUTASE"/>
    <property type="match status" value="1"/>
</dbReference>
<dbReference type="PANTHER" id="PTHR38041">
    <property type="entry name" value="CHORISMATE MUTASE"/>
    <property type="match status" value="1"/>
</dbReference>
<dbReference type="EMBL" id="JROC01000030">
    <property type="protein sequence ID" value="KGL66953.1"/>
    <property type="molecule type" value="Genomic_DNA"/>
</dbReference>